<sequence>LLLTMIGRLRSAQGRRWAWLLVAVVVDLLHSVLVEKRREAAVARHHWQRSRNACEPLYGRIGIFIYVDQLERYEGTIACWKCYADSHGYEQFVVKPFAEDQRCQRRCGHIVSVFFRRHCVAAVYLDRVDWLLFVDADSFPVNFHRCVEEFVDPDYQIIHYERFFSGEVAAGSYLVRNTDQSRDYLLDWAEQSFVLNQIHIHNMDNGVLQLHVLRAVGVAHDRLAVCWDKFRNASSLVGYFAFVGCTKKSLREHRPTAATTAGHSRRSVKVLAPLGGWLRDVWLTGGRWTDRDFVLHDLKRQNAFLKRFVSEPSCPSSVDTSGWLWSLGPTKLGYKVSVETASRLFSKAERRSARYHPDVFFPDSSSSSTVVSHYG</sequence>
<reference evidence="2 3" key="1">
    <citation type="submission" date="2015-01" db="EMBL/GenBank/DDBJ databases">
        <title>Evolution of Trichinella species and genotypes.</title>
        <authorList>
            <person name="Korhonen P.K."/>
            <person name="Edoardo P."/>
            <person name="Giuseppe L.R."/>
            <person name="Gasser R.B."/>
        </authorList>
    </citation>
    <scope>NUCLEOTIDE SEQUENCE [LARGE SCALE GENOMIC DNA]</scope>
    <source>
        <strain evidence="2">ISS120</strain>
    </source>
</reference>
<dbReference type="InterPro" id="IPR004988">
    <property type="entry name" value="DUF273"/>
</dbReference>
<evidence type="ECO:0000256" key="1">
    <source>
        <dbReference type="SAM" id="SignalP"/>
    </source>
</evidence>
<dbReference type="EMBL" id="JYDI01000036">
    <property type="protein sequence ID" value="KRY57054.1"/>
    <property type="molecule type" value="Genomic_DNA"/>
</dbReference>
<feature type="non-terminal residue" evidence="2">
    <location>
        <position position="1"/>
    </location>
</feature>
<feature type="signal peptide" evidence="1">
    <location>
        <begin position="1"/>
        <end position="34"/>
    </location>
</feature>
<dbReference type="EMBL" id="JYDI01000036">
    <property type="protein sequence ID" value="KRY57053.1"/>
    <property type="molecule type" value="Genomic_DNA"/>
</dbReference>
<accession>A0A0V1D6B0</accession>
<dbReference type="Pfam" id="PF03314">
    <property type="entry name" value="DUF273"/>
    <property type="match status" value="1"/>
</dbReference>
<organism evidence="2 3">
    <name type="scientific">Trichinella britovi</name>
    <name type="common">Parasitic roundworm</name>
    <dbReference type="NCBI Taxonomy" id="45882"/>
    <lineage>
        <taxon>Eukaryota</taxon>
        <taxon>Metazoa</taxon>
        <taxon>Ecdysozoa</taxon>
        <taxon>Nematoda</taxon>
        <taxon>Enoplea</taxon>
        <taxon>Dorylaimia</taxon>
        <taxon>Trichinellida</taxon>
        <taxon>Trichinellidae</taxon>
        <taxon>Trichinella</taxon>
    </lineage>
</organism>
<keyword evidence="1" id="KW-0732">Signal</keyword>
<dbReference type="Gene3D" id="3.90.550.10">
    <property type="entry name" value="Spore Coat Polysaccharide Biosynthesis Protein SpsA, Chain A"/>
    <property type="match status" value="1"/>
</dbReference>
<dbReference type="Proteomes" id="UP000054653">
    <property type="component" value="Unassembled WGS sequence"/>
</dbReference>
<dbReference type="InterPro" id="IPR029044">
    <property type="entry name" value="Nucleotide-diphossugar_trans"/>
</dbReference>
<evidence type="ECO:0000313" key="3">
    <source>
        <dbReference type="Proteomes" id="UP000054653"/>
    </source>
</evidence>
<evidence type="ECO:0000313" key="2">
    <source>
        <dbReference type="EMBL" id="KRY57054.1"/>
    </source>
</evidence>
<dbReference type="AlphaFoldDB" id="A0A0V1D6B0"/>
<dbReference type="PANTHER" id="PTHR31562">
    <property type="entry name" value="PROTEIN CBG18972"/>
    <property type="match status" value="1"/>
</dbReference>
<dbReference type="PANTHER" id="PTHR31562:SF4">
    <property type="entry name" value="DUF268 DOMAIN-CONTAINING PROTEIN-RELATED"/>
    <property type="match status" value="1"/>
</dbReference>
<dbReference type="OrthoDB" id="407658at2759"/>
<dbReference type="STRING" id="45882.A0A0V1D6B0"/>
<gene>
    <name evidence="2" type="ORF">T03_17745</name>
</gene>
<dbReference type="OMA" id="ANCYPEC"/>
<protein>
    <recommendedName>
        <fullName evidence="4">Nucleotide-diphospho-sugar transferase domain-containing protein</fullName>
    </recommendedName>
</protein>
<keyword evidence="3" id="KW-1185">Reference proteome</keyword>
<evidence type="ECO:0008006" key="4">
    <source>
        <dbReference type="Google" id="ProtNLM"/>
    </source>
</evidence>
<name>A0A0V1D6B0_TRIBR</name>
<proteinExistence type="predicted"/>
<comment type="caution">
    <text evidence="2">The sequence shown here is derived from an EMBL/GenBank/DDBJ whole genome shotgun (WGS) entry which is preliminary data.</text>
</comment>
<feature type="chain" id="PRO_5007438196" description="Nucleotide-diphospho-sugar transferase domain-containing protein" evidence="1">
    <location>
        <begin position="35"/>
        <end position="375"/>
    </location>
</feature>